<keyword evidence="3" id="KW-1185">Reference proteome</keyword>
<gene>
    <name evidence="2" type="ORF">TNCT_628361</name>
</gene>
<sequence length="95" mass="10890">MRCFHLYLSNKILSFRPTEPDPTNPNHRQDKTPARRGSFMCCKDVPHSHFRNRGRDTGISGLRRGNCLLDNSVGTMEKKLRPLRAGSNATNRPQR</sequence>
<comment type="caution">
    <text evidence="2">The sequence shown here is derived from an EMBL/GenBank/DDBJ whole genome shotgun (WGS) entry which is preliminary data.</text>
</comment>
<proteinExistence type="predicted"/>
<evidence type="ECO:0000313" key="2">
    <source>
        <dbReference type="EMBL" id="GFR31166.1"/>
    </source>
</evidence>
<name>A0A8X6M1Z9_TRICU</name>
<dbReference type="EMBL" id="BMAO01009483">
    <property type="protein sequence ID" value="GFR31166.1"/>
    <property type="molecule type" value="Genomic_DNA"/>
</dbReference>
<protein>
    <submittedName>
        <fullName evidence="2">Uncharacterized protein</fullName>
    </submittedName>
</protein>
<reference evidence="2" key="1">
    <citation type="submission" date="2020-07" db="EMBL/GenBank/DDBJ databases">
        <title>Multicomponent nature underlies the extraordinary mechanical properties of spider dragline silk.</title>
        <authorList>
            <person name="Kono N."/>
            <person name="Nakamura H."/>
            <person name="Mori M."/>
            <person name="Yoshida Y."/>
            <person name="Ohtoshi R."/>
            <person name="Malay A.D."/>
            <person name="Moran D.A.P."/>
            <person name="Tomita M."/>
            <person name="Numata K."/>
            <person name="Arakawa K."/>
        </authorList>
    </citation>
    <scope>NUCLEOTIDE SEQUENCE</scope>
</reference>
<evidence type="ECO:0000313" key="3">
    <source>
        <dbReference type="Proteomes" id="UP000887116"/>
    </source>
</evidence>
<dbReference type="AlphaFoldDB" id="A0A8X6M1Z9"/>
<dbReference type="Proteomes" id="UP000887116">
    <property type="component" value="Unassembled WGS sequence"/>
</dbReference>
<accession>A0A8X6M1Z9</accession>
<organism evidence="2 3">
    <name type="scientific">Trichonephila clavata</name>
    <name type="common">Joro spider</name>
    <name type="synonym">Nephila clavata</name>
    <dbReference type="NCBI Taxonomy" id="2740835"/>
    <lineage>
        <taxon>Eukaryota</taxon>
        <taxon>Metazoa</taxon>
        <taxon>Ecdysozoa</taxon>
        <taxon>Arthropoda</taxon>
        <taxon>Chelicerata</taxon>
        <taxon>Arachnida</taxon>
        <taxon>Araneae</taxon>
        <taxon>Araneomorphae</taxon>
        <taxon>Entelegynae</taxon>
        <taxon>Araneoidea</taxon>
        <taxon>Nephilidae</taxon>
        <taxon>Trichonephila</taxon>
    </lineage>
</organism>
<evidence type="ECO:0000256" key="1">
    <source>
        <dbReference type="SAM" id="MobiDB-lite"/>
    </source>
</evidence>
<dbReference type="OrthoDB" id="6410136at2759"/>
<feature type="region of interest" description="Disordered" evidence="1">
    <location>
        <begin position="15"/>
        <end position="37"/>
    </location>
</feature>